<keyword evidence="4" id="KW-0833">Ubl conjugation pathway</keyword>
<evidence type="ECO:0000313" key="12">
    <source>
        <dbReference type="Proteomes" id="UP000002668"/>
    </source>
</evidence>
<dbReference type="PANTHER" id="PTHR13367">
    <property type="entry name" value="UBIQUITIN THIOESTERASE"/>
    <property type="match status" value="1"/>
</dbReference>
<evidence type="ECO:0000259" key="9">
    <source>
        <dbReference type="Pfam" id="PF12359"/>
    </source>
</evidence>
<feature type="compositionally biased region" description="Acidic residues" evidence="7">
    <location>
        <begin position="3181"/>
        <end position="3198"/>
    </location>
</feature>
<dbReference type="GO" id="GO:0004843">
    <property type="term" value="F:cysteine-type deubiquitinase activity"/>
    <property type="evidence" value="ECO:0007669"/>
    <property type="project" value="UniProtKB-EC"/>
</dbReference>
<dbReference type="Pfam" id="PF20255">
    <property type="entry name" value="DUF6606"/>
    <property type="match status" value="1"/>
</dbReference>
<dbReference type="Proteomes" id="UP000002668">
    <property type="component" value="Genome"/>
</dbReference>
<dbReference type="InParanoid" id="E5ADP8"/>
<dbReference type="GO" id="GO:0006508">
    <property type="term" value="P:proteolysis"/>
    <property type="evidence" value="ECO:0007669"/>
    <property type="project" value="UniProtKB-KW"/>
</dbReference>
<dbReference type="OrthoDB" id="3182339at2759"/>
<keyword evidence="5" id="KW-0378">Hydrolase</keyword>
<dbReference type="EC" id="3.4.19.12" evidence="2"/>
<evidence type="ECO:0000256" key="6">
    <source>
        <dbReference type="ARBA" id="ARBA00022807"/>
    </source>
</evidence>
<name>E5ADP8_LEPMJ</name>
<dbReference type="eggNOG" id="ENOG502QUFK">
    <property type="taxonomic scope" value="Eukaryota"/>
</dbReference>
<feature type="region of interest" description="Disordered" evidence="7">
    <location>
        <begin position="3147"/>
        <end position="3198"/>
    </location>
</feature>
<dbReference type="HOGENOM" id="CLU_000211_1_0_1"/>
<dbReference type="VEuPathDB" id="FungiDB:LEMA_P001240.1"/>
<dbReference type="InterPro" id="IPR022105">
    <property type="entry name" value="DUF3645"/>
</dbReference>
<dbReference type="Pfam" id="PF12359">
    <property type="entry name" value="DUF3645"/>
    <property type="match status" value="1"/>
</dbReference>
<dbReference type="SUPFAM" id="SSF52540">
    <property type="entry name" value="P-loop containing nucleoside triphosphate hydrolases"/>
    <property type="match status" value="1"/>
</dbReference>
<protein>
    <recommendedName>
        <fullName evidence="2">ubiquitinyl hydrolase 1</fullName>
        <ecNumber evidence="2">3.4.19.12</ecNumber>
    </recommendedName>
</protein>
<keyword evidence="3" id="KW-0645">Protease</keyword>
<evidence type="ECO:0000256" key="4">
    <source>
        <dbReference type="ARBA" id="ARBA00022786"/>
    </source>
</evidence>
<feature type="compositionally biased region" description="Acidic residues" evidence="7">
    <location>
        <begin position="3157"/>
        <end position="3173"/>
    </location>
</feature>
<feature type="domain" description="DUF6606" evidence="10">
    <location>
        <begin position="13"/>
        <end position="287"/>
    </location>
</feature>
<keyword evidence="6" id="KW-0788">Thiol protease</keyword>
<dbReference type="InterPro" id="IPR027417">
    <property type="entry name" value="P-loop_NTPase"/>
</dbReference>
<reference evidence="12" key="1">
    <citation type="journal article" date="2011" name="Nat. Commun.">
        <title>Effector diversification within compartments of the Leptosphaeria maculans genome affected by Repeat-Induced Point mutations.</title>
        <authorList>
            <person name="Rouxel T."/>
            <person name="Grandaubert J."/>
            <person name="Hane J.K."/>
            <person name="Hoede C."/>
            <person name="van de Wouw A.P."/>
            <person name="Couloux A."/>
            <person name="Dominguez V."/>
            <person name="Anthouard V."/>
            <person name="Bally P."/>
            <person name="Bourras S."/>
            <person name="Cozijnsen A.J."/>
            <person name="Ciuffetti L.M."/>
            <person name="Degrave A."/>
            <person name="Dilmaghani A."/>
            <person name="Duret L."/>
            <person name="Fudal I."/>
            <person name="Goodwin S.B."/>
            <person name="Gout L."/>
            <person name="Glaser N."/>
            <person name="Linglin J."/>
            <person name="Kema G.H.J."/>
            <person name="Lapalu N."/>
            <person name="Lawrence C.B."/>
            <person name="May K."/>
            <person name="Meyer M."/>
            <person name="Ollivier B."/>
            <person name="Poulain J."/>
            <person name="Schoch C.L."/>
            <person name="Simon A."/>
            <person name="Spatafora J.W."/>
            <person name="Stachowiak A."/>
            <person name="Turgeon B.G."/>
            <person name="Tyler B.M."/>
            <person name="Vincent D."/>
            <person name="Weissenbach J."/>
            <person name="Amselem J."/>
            <person name="Quesneville H."/>
            <person name="Oliver R.P."/>
            <person name="Wincker P."/>
            <person name="Balesdent M.-H."/>
            <person name="Howlett B.J."/>
        </authorList>
    </citation>
    <scope>NUCLEOTIDE SEQUENCE [LARGE SCALE GENOMIC DNA]</scope>
    <source>
        <strain evidence="12">JN3 / isolate v23.1.3 / race Av1-4-5-6-7-8</strain>
    </source>
</reference>
<evidence type="ECO:0000256" key="1">
    <source>
        <dbReference type="ARBA" id="ARBA00000707"/>
    </source>
</evidence>
<dbReference type="OMA" id="CIIPMVA"/>
<feature type="domain" description="DUF3638" evidence="8">
    <location>
        <begin position="2040"/>
        <end position="2263"/>
    </location>
</feature>
<sequence>MSSTEQRSFLEQLVAHVALPRKLPGSEDRNLFRIEGAISTRFLNAGVRLLHHVLPDHLPHINGLRKSLSACTTLNIDGTVTRVALLREFHELGGRKMLVLYIANQNCAVLVYVVDSDSGERRVIFEAFETSATSEHVLASPAALLWDFPGCAVSVPWTIFSIGSFQEALAIFLEQASTERVSKFAAVTRKASAMIPEIRNTSDPALISGLLMTILEGHGTAESVPVLRKRVRDSVLFDDARKPWRRSAFYLAIRVAVQRYLYRQLGPIIGRVYYKVFICILLEELLEDALHRVSPEIAHHLRQKLGRRLAKLESDASSSDSTTKITYSNLMRALKGNFEATLRSTGALLKNRWQSYLQSREPMLPTLRLRAYDTEFHLCLRNSGSKLRSMRVSSVNVSRDQTISPLTLLLAYEETLVTAKPYMQALLLHMKTYEHLERVVVPAKRSAAPFGLLRRVELGEVIHDILTKISATDADYPNQRSQMLLHMMELWIILDKVMVTAYPLLEEYHPGFDPDILDPIQLFTATDMQRAQDVRAYLTKRYRSRSGTVSKTIFDDPADDCFAVQYYDRFDMGSELSAMREEIEEITATLHAAKLEEWNFKSQCHEKLIEQRNEARCIYDAFNTWDGGQEYRHRKPCAWHDLNAEAKNMSIQIFEDPLPNYEPAVKAVLFEILCPEDFAAYRDATWKILSMLCFESIDSPDRVSLVREYSQLRSYTNNTECKITLGSYKKAHLESHYATSGFPIRLDDVLRTCGLRPRYYDTLGNVWTGSHGKASLWHHFPLNLPAESPYQRLNLSYRDWPSSNTIQANQVNCPEGLSVHEFAAWQGLFVGVHSRWPDLLRELGSTNLNFSSTSTCVLVLRLVSQQGPASTCGDGYTDVHDALLDETLCTKLFDQIRYRLEAIQRNWREPVQMNLLITILLRVVALTQSEVIRKVGENLLAYARQITNNWRAELHSIVTEDPKLYQSAIWASLLCKQTMHTQSPSLSPGSLRQFIDASIALQYNLTGAFRSMPQQVRSLLVQDIIFSYEMRHELKQAILTNTQTLVDAIDALWQIPKDHQVSTRHVAGTWWILVEVASENYHNKHYLHYNYLHGNLLINGKEMGTLPLEIRAHKHYHRLFGHRNPTVFPSHLQGMSFTLSDTHKNGHRVHFGFRKGELVIRVFYRNRLLEYVPYEAFGEDDESLDLPKPLIEGCFHWIDVHNGNVQGRCSDPWVSRPGDWWLIWHPSGHYRAIRRLGKAGEVTLLEPLSDMAQSIARIFHYFEQASHIVVHASTQRAGEVVAELKRLELIFNINRDGLLESQRLGEIVMKNQDAGTWYGLKSKIVIQSKVNRRQKSILIPMGPIKVMKDQYHVAVEIEMTSGTYLKFGLNETLGRVECPPEPKLLYTKALFHAYTSHFVPDRLTGRTGTEEALYLLQTGCYRPWQPLKDQEIATLLRLAKLSPQRGYYPRDLKCMETVVWKPELTVYMQDDRYRALVLRILRRSSHLSEFYGDQRRSHQIDLPPSNLHLAGRSLSLSNITKSNIGNDERYFSRDSRTSGLRRSNIITLIMQLLSWQVLPSEETTLSSLLHNAHFVGGYDKYFRKPLLTDQIGVDIKAEWGALTRKALDCGSEDRFGLIFLFSAMAFSEDANLALIRMLICFAIIPDLRGLDLPKHPGYHHFRLDGAPPVSYLVSLLKMRMPFMETGFRNHSQLLTAQATHESEIERICAPLAKSILRQWPNTSINRAELDFGDSNQIVIVKAIEDIEPEWERLTRNHELGLYFEKVQEIIWRHAAKSPNDNGLSELKLTIDVEPEPGIRFPLRDKRDDDMLLSDLLRNTMCHQRSSAMLSTPVLPAGSHSSALATRAINIPVHFTGPLNVQQSQPTCHTTRNFKSSKTTKTCSPEIKKLRSIAAELKNSTSFIQGRYAKELDTSITALEQHLVSSNDQNYIVHPRVGPYEIRVAKDRVWTIANSVRDSLQATYPQAHWLQLVDLWPKTTIVELLSQLRSTSGTNFGNGTKEVLVELGVAITQLQRFLRLQDAQKRGIVQQEQAEWTNDGHTNWEALEFPDWLLIEIDGNHLLRKEQVQVALATMNPDSGQNSVLQLLMGKGKTSCILPMVAAMLATQTDLVRIVVPRALLLQSAQVLQAKLGGLANRDILHIPFSRKTPTDRKLMQLYEKMQAQMMNRCGVMLALPEHILSFKLSGLQQLCDNRLEQASAMIKIQDWLDQHARDVLDECDVSLAIKTQLIYPSGTQSTVDGHPMRWQVAQILLHLVKDHVLAVQNRYPRSIEIVKRGVDGFPLIYFLRKDAEDYLLELLVTIICRGQTPSILPCAEYPLVITAGVKTYIKSPMVSNETISMVASFLQDKPNQMRTVNLLRGIFVHRILLATLKKRWNVQYGLHPTRAPVAVPFLAKSVASPTAEWGHPDVAILLTCLSFYYQGVTRAQFKQAFEHLTKIDEPSVEYEKWFPKGLDIPNELEDFTAINAEDTRQLEDLYISVRSNAFLVDFYLNNFVFPKYAKTFKLKLQASGWNLFPSLSIQDRRCRVTGFSGTNDSRHQLPALIKQADLPQLAHTNAEVPFYLLAPRNSSYVRMVHSPSEKRWTELDLLYRLAHSFRYGHGFSSQPGRIRVLIDAGAQILEHSNEDFAKAWLAIDTEAAAAVYFDDEHRAWALSRLGNKRVPLLASPFADNLELCVVYLDEAHCRGTDLKLPVNARAALTLGQNLTKDAMVQASMRLRLLGQTQSIMFFSPLEVHQGILDCLQESQAYQPQSADVLRWVFSQTCDAIEQLEPSFFAQTSQYMFQEQARVDYPHYLEDSQERQAFLEAVRLKESLSLKQLYEPKRNRGLGRTEKQWTGSLQGIAVELKRRKKHFQDRGTAVHASALEEVEIEQEREAEREVEIEVENVREVQQAIHLTALKVKDLHEDVKHFAVFGRLVAGSDAYKPLFAVLAQTALGLKHAVNVAMKSKLWISAQFTRTVESYTPTDNYLRVPQWVLWSSVSQNALIVSPEEANQLIPLLRGRKARGADVNVHLISYAAPVTRRMLHFNRLDYHATPPLPTDFEAPLWLTVELGIFSGRLYLEWREYHELLSYLGLEKNLSASEDRGTFAKKPLTFLHEWLALRRKGQDFEHTPMGFVTTGKPLTENHPFFRSFADSADSDIRHQVARHTSAPGEEAVDGSDEGDQDDEDFVPVEKHDDSEEISDEEVFVDALETSE</sequence>
<accession>E5ADP8</accession>
<dbReference type="STRING" id="985895.E5ADP8"/>
<dbReference type="EMBL" id="FP929139">
    <property type="protein sequence ID" value="CBY01337.1"/>
    <property type="molecule type" value="Genomic_DNA"/>
</dbReference>
<dbReference type="PANTHER" id="PTHR13367:SF32">
    <property type="entry name" value="DUF6606 DOMAIN-CONTAINING PROTEIN"/>
    <property type="match status" value="1"/>
</dbReference>
<dbReference type="InterPro" id="IPR051346">
    <property type="entry name" value="OTU_Deubiquitinase"/>
</dbReference>
<evidence type="ECO:0000256" key="2">
    <source>
        <dbReference type="ARBA" id="ARBA00012759"/>
    </source>
</evidence>
<comment type="catalytic activity">
    <reaction evidence="1">
        <text>Thiol-dependent hydrolysis of ester, thioester, amide, peptide and isopeptide bonds formed by the C-terminal Gly of ubiquitin (a 76-residue protein attached to proteins as an intracellular targeting signal).</text>
        <dbReference type="EC" id="3.4.19.12"/>
    </reaction>
</comment>
<dbReference type="Pfam" id="PF12340">
    <property type="entry name" value="DUF3638"/>
    <property type="match status" value="1"/>
</dbReference>
<organism evidence="11 12">
    <name type="scientific">Leptosphaeria maculans (strain JN3 / isolate v23.1.3 / race Av1-4-5-6-7-8)</name>
    <name type="common">Blackleg fungus</name>
    <name type="synonym">Phoma lingam</name>
    <dbReference type="NCBI Taxonomy" id="985895"/>
    <lineage>
        <taxon>Eukaryota</taxon>
        <taxon>Fungi</taxon>
        <taxon>Dikarya</taxon>
        <taxon>Ascomycota</taxon>
        <taxon>Pezizomycotina</taxon>
        <taxon>Dothideomycetes</taxon>
        <taxon>Pleosporomycetidae</taxon>
        <taxon>Pleosporales</taxon>
        <taxon>Pleosporineae</taxon>
        <taxon>Leptosphaeriaceae</taxon>
        <taxon>Plenodomus</taxon>
        <taxon>Plenodomus lingam/Leptosphaeria maculans species complex</taxon>
    </lineage>
</organism>
<keyword evidence="12" id="KW-1185">Reference proteome</keyword>
<evidence type="ECO:0000256" key="5">
    <source>
        <dbReference type="ARBA" id="ARBA00022801"/>
    </source>
</evidence>
<evidence type="ECO:0000256" key="7">
    <source>
        <dbReference type="SAM" id="MobiDB-lite"/>
    </source>
</evidence>
<dbReference type="InterPro" id="IPR046541">
    <property type="entry name" value="DUF6606"/>
</dbReference>
<evidence type="ECO:0000259" key="10">
    <source>
        <dbReference type="Pfam" id="PF20255"/>
    </source>
</evidence>
<evidence type="ECO:0000256" key="3">
    <source>
        <dbReference type="ARBA" id="ARBA00022670"/>
    </source>
</evidence>
<gene>
    <name evidence="11" type="ORF">LEMA_P001240.1</name>
</gene>
<feature type="domain" description="DUF3645" evidence="9">
    <location>
        <begin position="2383"/>
        <end position="2415"/>
    </location>
</feature>
<dbReference type="InterPro" id="IPR022099">
    <property type="entry name" value="DUF3638"/>
</dbReference>
<evidence type="ECO:0000313" key="11">
    <source>
        <dbReference type="EMBL" id="CBY01337.1"/>
    </source>
</evidence>
<evidence type="ECO:0000259" key="8">
    <source>
        <dbReference type="Pfam" id="PF12340"/>
    </source>
</evidence>
<proteinExistence type="predicted"/>